<dbReference type="EMBL" id="QQOH01000002">
    <property type="protein sequence ID" value="RDE22587.1"/>
    <property type="molecule type" value="Genomic_DNA"/>
</dbReference>
<dbReference type="Proteomes" id="UP000253769">
    <property type="component" value="Unassembled WGS sequence"/>
</dbReference>
<name>A0A369WLP6_9GAMM</name>
<dbReference type="Gene3D" id="3.40.190.10">
    <property type="entry name" value="Periplasmic binding protein-like II"/>
    <property type="match status" value="2"/>
</dbReference>
<feature type="chain" id="PRO_5016876094" description="Solute-binding protein family 3/N-terminal domain-containing protein" evidence="1">
    <location>
        <begin position="29"/>
        <end position="259"/>
    </location>
</feature>
<accession>A0A369WLP6</accession>
<dbReference type="AlphaFoldDB" id="A0A369WLP6"/>
<dbReference type="PANTHER" id="PTHR38834">
    <property type="entry name" value="PERIPLASMIC SUBSTRATE BINDING PROTEIN FAMILY 3"/>
    <property type="match status" value="1"/>
</dbReference>
<dbReference type="InterPro" id="IPR001638">
    <property type="entry name" value="Solute-binding_3/MltF_N"/>
</dbReference>
<proteinExistence type="predicted"/>
<feature type="signal peptide" evidence="1">
    <location>
        <begin position="1"/>
        <end position="28"/>
    </location>
</feature>
<sequence length="259" mass="28909">MVNKQLRVGKLRAVALLLLAVLATVAKADNHQLVTGEFPPFTGKDLPAGGLATEIITQAFSNMGEPVEISFLPWKRGYEITLRGRFMGTFAYSKNEERQKTWVFSKPLYNLEEVFIGLASEPLKYETDSDLDGLRVCKPLGYNLFGLKQLQQDGRIELLHPSDMEGCFRLLTKKRVDLVMTNRTTAEALKSKQVNGRKAFQVLPKPFVRIGHHLIIPKSNTQAQELMERFNASLTELQASGQVDNLVAQHVSPGSTLTP</sequence>
<gene>
    <name evidence="3" type="ORF">DV711_08335</name>
</gene>
<dbReference type="SUPFAM" id="SSF53850">
    <property type="entry name" value="Periplasmic binding protein-like II"/>
    <property type="match status" value="1"/>
</dbReference>
<evidence type="ECO:0000313" key="3">
    <source>
        <dbReference type="EMBL" id="RDE22587.1"/>
    </source>
</evidence>
<evidence type="ECO:0000259" key="2">
    <source>
        <dbReference type="Pfam" id="PF00497"/>
    </source>
</evidence>
<keyword evidence="1" id="KW-0732">Signal</keyword>
<comment type="caution">
    <text evidence="3">The sequence shown here is derived from an EMBL/GenBank/DDBJ whole genome shotgun (WGS) entry which is preliminary data.</text>
</comment>
<keyword evidence="4" id="KW-1185">Reference proteome</keyword>
<feature type="domain" description="Solute-binding protein family 3/N-terminal" evidence="2">
    <location>
        <begin position="35"/>
        <end position="250"/>
    </location>
</feature>
<evidence type="ECO:0000256" key="1">
    <source>
        <dbReference type="SAM" id="SignalP"/>
    </source>
</evidence>
<dbReference type="OrthoDB" id="7354650at2"/>
<dbReference type="PANTHER" id="PTHR38834:SF3">
    <property type="entry name" value="SOLUTE-BINDING PROTEIN FAMILY 3_N-TERMINAL DOMAIN-CONTAINING PROTEIN"/>
    <property type="match status" value="1"/>
</dbReference>
<dbReference type="Pfam" id="PF00497">
    <property type="entry name" value="SBP_bac_3"/>
    <property type="match status" value="1"/>
</dbReference>
<protein>
    <recommendedName>
        <fullName evidence="2">Solute-binding protein family 3/N-terminal domain-containing protein</fullName>
    </recommendedName>
</protein>
<organism evidence="3 4">
    <name type="scientific">Motiliproteus coralliicola</name>
    <dbReference type="NCBI Taxonomy" id="2283196"/>
    <lineage>
        <taxon>Bacteria</taxon>
        <taxon>Pseudomonadati</taxon>
        <taxon>Pseudomonadota</taxon>
        <taxon>Gammaproteobacteria</taxon>
        <taxon>Oceanospirillales</taxon>
        <taxon>Oceanospirillaceae</taxon>
        <taxon>Motiliproteus</taxon>
    </lineage>
</organism>
<reference evidence="3 4" key="1">
    <citation type="submission" date="2018-07" db="EMBL/GenBank/DDBJ databases">
        <title>Motiliproteus coralliicola sp. nov., a bacterium isolated from Coral.</title>
        <authorList>
            <person name="Wang G."/>
        </authorList>
    </citation>
    <scope>NUCLEOTIDE SEQUENCE [LARGE SCALE GENOMIC DNA]</scope>
    <source>
        <strain evidence="3 4">C34</strain>
    </source>
</reference>
<dbReference type="RefSeq" id="WP_114695220.1">
    <property type="nucleotide sequence ID" value="NZ_QQOH01000002.1"/>
</dbReference>
<evidence type="ECO:0000313" key="4">
    <source>
        <dbReference type="Proteomes" id="UP000253769"/>
    </source>
</evidence>